<dbReference type="Proteomes" id="UP000798662">
    <property type="component" value="Chromosome 1"/>
</dbReference>
<proteinExistence type="predicted"/>
<evidence type="ECO:0000313" key="1">
    <source>
        <dbReference type="EMBL" id="KAK1861771.1"/>
    </source>
</evidence>
<gene>
    <name evidence="1" type="ORF">I4F81_004351</name>
</gene>
<protein>
    <submittedName>
        <fullName evidence="1">Uncharacterized protein</fullName>
    </submittedName>
</protein>
<keyword evidence="2" id="KW-1185">Reference proteome</keyword>
<name>A0ACC3BWB9_PYRYE</name>
<dbReference type="EMBL" id="CM020618">
    <property type="protein sequence ID" value="KAK1861771.1"/>
    <property type="molecule type" value="Genomic_DNA"/>
</dbReference>
<comment type="caution">
    <text evidence="1">The sequence shown here is derived from an EMBL/GenBank/DDBJ whole genome shotgun (WGS) entry which is preliminary data.</text>
</comment>
<sequence length="618" mass="67855">MRLRSSSSNAESPPSSNGSSSRPPSGPSRKARAAAVDRQSLVAPGVILIVSKDIEKAEATACSLSATLEEIDIKLERLALQDAPDKEIRSGLETQRAEATSKLKDVLRVKEEKLRMLHAFTVHNLSLTPVAPVTSGNGSARTNDLPSWGTVEEAFVEMVDPLFKIDADDVSREPQKSLAWLQVPSLFFSADSILDLVTLLTYRGRRVPLAVVEFMAGCKDVLEGLGQASQGASCVAAGLVNCGMAWQDVTVSFTICNRHSIMFGGVHMVAPALPMPYVTSTTLSLMDYKDVYVVHRHLLQHEYNTERLAQAVRDAFSSSVPAMGSGLESAFVAAPQLHFQVTVPVSVFCKRNVIRVESNAPFRRHRSSMRSSTWDASVCALFAVYNRLFFCGASDVVVFPFGIGRALTPANAGYAVDKQNVKALLLPDLRHETPPFKSAPPRDRRTAWCYVNGVAEAVRKIHSAGVVHGDLYLSNIMYRWYKGRLEIKVIDLDISFFITAPVPDAYDLGKRNLYRLCEDEQRRSRVCDTKALNSTLDLAEIRAMRLCLCDEDGYARWQHASMKEDPGELNIFSRWMGERYDETLTGKTFTDAMAAGEAVNAAGTAHCAVPAGPGAQWM</sequence>
<evidence type="ECO:0000313" key="2">
    <source>
        <dbReference type="Proteomes" id="UP000798662"/>
    </source>
</evidence>
<reference evidence="1" key="1">
    <citation type="submission" date="2019-11" db="EMBL/GenBank/DDBJ databases">
        <title>Nori genome reveals adaptations in red seaweeds to the harsh intertidal environment.</title>
        <authorList>
            <person name="Wang D."/>
            <person name="Mao Y."/>
        </authorList>
    </citation>
    <scope>NUCLEOTIDE SEQUENCE</scope>
    <source>
        <tissue evidence="1">Gametophyte</tissue>
    </source>
</reference>
<organism evidence="1 2">
    <name type="scientific">Pyropia yezoensis</name>
    <name type="common">Susabi-nori</name>
    <name type="synonym">Porphyra yezoensis</name>
    <dbReference type="NCBI Taxonomy" id="2788"/>
    <lineage>
        <taxon>Eukaryota</taxon>
        <taxon>Rhodophyta</taxon>
        <taxon>Bangiophyceae</taxon>
        <taxon>Bangiales</taxon>
        <taxon>Bangiaceae</taxon>
        <taxon>Pyropia</taxon>
    </lineage>
</organism>
<accession>A0ACC3BWB9</accession>